<dbReference type="Proteomes" id="UP001165060">
    <property type="component" value="Unassembled WGS sequence"/>
</dbReference>
<dbReference type="SMART" id="SM00213">
    <property type="entry name" value="UBQ"/>
    <property type="match status" value="1"/>
</dbReference>
<protein>
    <recommendedName>
        <fullName evidence="1">Ubiquitin-like domain-containing protein</fullName>
    </recommendedName>
</protein>
<evidence type="ECO:0000259" key="1">
    <source>
        <dbReference type="PROSITE" id="PS50053"/>
    </source>
</evidence>
<comment type="caution">
    <text evidence="2">The sequence shown here is derived from an EMBL/GenBank/DDBJ whole genome shotgun (WGS) entry which is preliminary data.</text>
</comment>
<feature type="domain" description="Ubiquitin-like" evidence="1">
    <location>
        <begin position="16"/>
        <end position="91"/>
    </location>
</feature>
<organism evidence="2 3">
    <name type="scientific">Tetraparma gracilis</name>
    <dbReference type="NCBI Taxonomy" id="2962635"/>
    <lineage>
        <taxon>Eukaryota</taxon>
        <taxon>Sar</taxon>
        <taxon>Stramenopiles</taxon>
        <taxon>Ochrophyta</taxon>
        <taxon>Bolidophyceae</taxon>
        <taxon>Parmales</taxon>
        <taxon>Triparmaceae</taxon>
        <taxon>Tetraparma</taxon>
    </lineage>
</organism>
<keyword evidence="3" id="KW-1185">Reference proteome</keyword>
<dbReference type="Pfam" id="PF11976">
    <property type="entry name" value="Rad60-SLD"/>
    <property type="match status" value="1"/>
</dbReference>
<dbReference type="InterPro" id="IPR022617">
    <property type="entry name" value="Rad60/SUMO-like_dom"/>
</dbReference>
<evidence type="ECO:0000313" key="2">
    <source>
        <dbReference type="EMBL" id="GMI27573.1"/>
    </source>
</evidence>
<dbReference type="PANTHER" id="PTHR10562">
    <property type="entry name" value="SMALL UBIQUITIN-RELATED MODIFIER"/>
    <property type="match status" value="1"/>
</dbReference>
<dbReference type="InterPro" id="IPR029071">
    <property type="entry name" value="Ubiquitin-like_domsf"/>
</dbReference>
<dbReference type="InterPro" id="IPR000626">
    <property type="entry name" value="Ubiquitin-like_dom"/>
</dbReference>
<dbReference type="EMBL" id="BRYB01000315">
    <property type="protein sequence ID" value="GMI27573.1"/>
    <property type="molecule type" value="Genomic_DNA"/>
</dbReference>
<dbReference type="SUPFAM" id="SSF54236">
    <property type="entry name" value="Ubiquitin-like"/>
    <property type="match status" value="1"/>
</dbReference>
<reference evidence="2 3" key="1">
    <citation type="journal article" date="2023" name="Commun. Biol.">
        <title>Genome analysis of Parmales, the sister group of diatoms, reveals the evolutionary specialization of diatoms from phago-mixotrophs to photoautotrophs.</title>
        <authorList>
            <person name="Ban H."/>
            <person name="Sato S."/>
            <person name="Yoshikawa S."/>
            <person name="Yamada K."/>
            <person name="Nakamura Y."/>
            <person name="Ichinomiya M."/>
            <person name="Sato N."/>
            <person name="Blanc-Mathieu R."/>
            <person name="Endo H."/>
            <person name="Kuwata A."/>
            <person name="Ogata H."/>
        </authorList>
    </citation>
    <scope>NUCLEOTIDE SEQUENCE [LARGE SCALE GENOMIC DNA]</scope>
</reference>
<dbReference type="Gene3D" id="3.10.20.90">
    <property type="entry name" value="Phosphatidylinositol 3-kinase Catalytic Subunit, Chain A, domain 1"/>
    <property type="match status" value="1"/>
</dbReference>
<evidence type="ECO:0000313" key="3">
    <source>
        <dbReference type="Proteomes" id="UP001165060"/>
    </source>
</evidence>
<accession>A0ABQ6MKF6</accession>
<dbReference type="PROSITE" id="PS50053">
    <property type="entry name" value="UBIQUITIN_2"/>
    <property type="match status" value="1"/>
</dbReference>
<name>A0ABQ6MKF6_9STRA</name>
<proteinExistence type="predicted"/>
<gene>
    <name evidence="2" type="ORF">TeGR_g1229</name>
</gene>
<sequence length="92" mass="10055">MSDAENEPVKAEEPKMNITVKDSSGKEIHYSVKATTKMSKIMKNYVSAQGLDVSSVRFLFDGERVGADDTPTSLGMDDNDQLDVVLEQTGGR</sequence>